<feature type="compositionally biased region" description="Basic and acidic residues" evidence="11">
    <location>
        <begin position="647"/>
        <end position="701"/>
    </location>
</feature>
<evidence type="ECO:0000256" key="2">
    <source>
        <dbReference type="ARBA" id="ARBA00006980"/>
    </source>
</evidence>
<reference evidence="16" key="1">
    <citation type="journal article" date="2021" name="PeerJ">
        <title>Extensive microbial diversity within the chicken gut microbiome revealed by metagenomics and culture.</title>
        <authorList>
            <person name="Gilroy R."/>
            <person name="Ravi A."/>
            <person name="Getino M."/>
            <person name="Pursley I."/>
            <person name="Horton D.L."/>
            <person name="Alikhan N.F."/>
            <person name="Baker D."/>
            <person name="Gharbi K."/>
            <person name="Hall N."/>
            <person name="Watson M."/>
            <person name="Adriaenssens E.M."/>
            <person name="Foster-Nyarko E."/>
            <person name="Jarju S."/>
            <person name="Secka A."/>
            <person name="Antonio M."/>
            <person name="Oren A."/>
            <person name="Chaudhuri R.R."/>
            <person name="La Ragione R."/>
            <person name="Hildebrand F."/>
            <person name="Pallen M.J."/>
        </authorList>
    </citation>
    <scope>NUCLEOTIDE SEQUENCE</scope>
    <source>
        <strain evidence="16">ChiW4-1371</strain>
    </source>
</reference>
<dbReference type="GO" id="GO:0015628">
    <property type="term" value="P:protein secretion by the type II secretion system"/>
    <property type="evidence" value="ECO:0007669"/>
    <property type="project" value="InterPro"/>
</dbReference>
<keyword evidence="4" id="KW-1134">Transmembrane beta strand</keyword>
<evidence type="ECO:0000313" key="16">
    <source>
        <dbReference type="EMBL" id="HIZ88427.1"/>
    </source>
</evidence>
<proteinExistence type="inferred from homology"/>
<evidence type="ECO:0000256" key="3">
    <source>
        <dbReference type="ARBA" id="ARBA00022448"/>
    </source>
</evidence>
<dbReference type="GO" id="GO:0009279">
    <property type="term" value="C:cell outer membrane"/>
    <property type="evidence" value="ECO:0007669"/>
    <property type="project" value="UniProtKB-SubCell"/>
</dbReference>
<keyword evidence="3 10" id="KW-0813">Transport</keyword>
<dbReference type="InterPro" id="IPR013356">
    <property type="entry name" value="T2SS_GspD"/>
</dbReference>
<evidence type="ECO:0000313" key="17">
    <source>
        <dbReference type="Proteomes" id="UP000824176"/>
    </source>
</evidence>
<dbReference type="GO" id="GO:0015627">
    <property type="term" value="C:type II protein secretion system complex"/>
    <property type="evidence" value="ECO:0007669"/>
    <property type="project" value="InterPro"/>
</dbReference>
<dbReference type="PRINTS" id="PR00811">
    <property type="entry name" value="BCTERIALGSPD"/>
</dbReference>
<evidence type="ECO:0000259" key="13">
    <source>
        <dbReference type="Pfam" id="PF00263"/>
    </source>
</evidence>
<dbReference type="PROSITE" id="PS51257">
    <property type="entry name" value="PROKAR_LIPOPROTEIN"/>
    <property type="match status" value="1"/>
</dbReference>
<keyword evidence="8" id="KW-0472">Membrane</keyword>
<evidence type="ECO:0000256" key="12">
    <source>
        <dbReference type="SAM" id="SignalP"/>
    </source>
</evidence>
<name>A0A9D2GS82_9BACT</name>
<evidence type="ECO:0000256" key="1">
    <source>
        <dbReference type="ARBA" id="ARBA00004442"/>
    </source>
</evidence>
<dbReference type="Proteomes" id="UP000824176">
    <property type="component" value="Unassembled WGS sequence"/>
</dbReference>
<sequence>MKKKLFLIPFLFTVFFACNTYAQQNDYAVNFKNVPMKDFITFVSEFTGKNVIYNEADLRGNVTISSQKNMDAKEILDIFYSVMKLNGYQPITKGDSIQIVAEKDMQAYDEDLTVGKIGKSGAGYITTVMSLANYNAATILPVLNRMKSKTGYVEAVKGLNIIVVRDDASRIEKMVALINKVDNVAAGYEFYTLPLQYSIASKIEQQITKFFNELAKNSINPTSPVIISDDISNTLIIAATKKDYDRISTIIANLDTKNMAINTEPRVFYLKNARAEDVEKVLSKLVTSLSQQAGKTGTTGTTSSSSSKVSISSDNATNSILAIGDKELYDNLDSLISKLDVPRRQVYVEALILETTIEKSSQFGVEWFMGGGNEAGAIIGSNSNTGSLGSIIGSLTQGASSISGLGTGLGIGVIGNIISFQGAKFPSIGALISALRSSSGINIISNPQILTLNNSAAEVFVGENMPYQTSTKYDSNNNPIQTYDYRDVGVKLKVTPQITSDNMVTLSIEQEIKQVADSSVGSTAPTTLTRSTNTSVKLKNHSIMVISGMIRDDSSRSLSGIPGLSQIPVLGWLFKRETSRVNKTNVMLFITAHIIDTLEDNQKLMEGKRATMDDFNRQGDAAFRKGAFTDTGRSIQLKNDIEGLSPEEARKTQSQRDKEKAAKEKEERRLEKERQKAIKKAEKEAASKSAKEDKKAIEENTKLLTPAAVDNTAPAKENSSGEDAVIISPENQGE</sequence>
<comment type="similarity">
    <text evidence="2">Belongs to the bacterial secretin family. GSP D subfamily.</text>
</comment>
<dbReference type="InterPro" id="IPR049371">
    <property type="entry name" value="GspD-like_N0"/>
</dbReference>
<keyword evidence="5" id="KW-0812">Transmembrane</keyword>
<feature type="domain" description="GspD-like N0" evidence="15">
    <location>
        <begin position="29"/>
        <end position="97"/>
    </location>
</feature>
<dbReference type="InterPro" id="IPR001775">
    <property type="entry name" value="GspD/PilQ"/>
</dbReference>
<feature type="signal peptide" evidence="12">
    <location>
        <begin position="1"/>
        <end position="22"/>
    </location>
</feature>
<protein>
    <submittedName>
        <fullName evidence="16">Type II secretion system secretin GspD</fullName>
    </submittedName>
</protein>
<feature type="region of interest" description="Disordered" evidence="11">
    <location>
        <begin position="293"/>
        <end position="312"/>
    </location>
</feature>
<dbReference type="Gene3D" id="3.30.1370.120">
    <property type="match status" value="3"/>
</dbReference>
<evidence type="ECO:0000256" key="8">
    <source>
        <dbReference type="ARBA" id="ARBA00023136"/>
    </source>
</evidence>
<evidence type="ECO:0000259" key="15">
    <source>
        <dbReference type="Pfam" id="PF21305"/>
    </source>
</evidence>
<dbReference type="Pfam" id="PF00263">
    <property type="entry name" value="Secretin"/>
    <property type="match status" value="1"/>
</dbReference>
<feature type="domain" description="NolW-like" evidence="14">
    <location>
        <begin position="266"/>
        <end position="345"/>
    </location>
</feature>
<evidence type="ECO:0000256" key="5">
    <source>
        <dbReference type="ARBA" id="ARBA00022692"/>
    </source>
</evidence>
<comment type="caution">
    <text evidence="16">The sequence shown here is derived from an EMBL/GenBank/DDBJ whole genome shotgun (WGS) entry which is preliminary data.</text>
</comment>
<reference evidence="16" key="2">
    <citation type="submission" date="2021-04" db="EMBL/GenBank/DDBJ databases">
        <authorList>
            <person name="Gilroy R."/>
        </authorList>
    </citation>
    <scope>NUCLEOTIDE SEQUENCE</scope>
    <source>
        <strain evidence="16">ChiW4-1371</strain>
    </source>
</reference>
<dbReference type="InterPro" id="IPR004846">
    <property type="entry name" value="T2SS/T3SS_dom"/>
</dbReference>
<dbReference type="NCBIfam" id="TIGR02517">
    <property type="entry name" value="type_II_gspD"/>
    <property type="match status" value="1"/>
</dbReference>
<dbReference type="Pfam" id="PF21305">
    <property type="entry name" value="type_II_gspD_N0"/>
    <property type="match status" value="1"/>
</dbReference>
<dbReference type="AlphaFoldDB" id="A0A9D2GS82"/>
<evidence type="ECO:0000256" key="10">
    <source>
        <dbReference type="RuleBase" id="RU004004"/>
    </source>
</evidence>
<organism evidence="16 17">
    <name type="scientific">Candidatus Mucispirillum faecigallinarum</name>
    <dbReference type="NCBI Taxonomy" id="2838699"/>
    <lineage>
        <taxon>Bacteria</taxon>
        <taxon>Pseudomonadati</taxon>
        <taxon>Deferribacterota</taxon>
        <taxon>Deferribacteres</taxon>
        <taxon>Deferribacterales</taxon>
        <taxon>Mucispirillaceae</taxon>
        <taxon>Mucispirillum</taxon>
    </lineage>
</organism>
<evidence type="ECO:0000256" key="9">
    <source>
        <dbReference type="ARBA" id="ARBA00023237"/>
    </source>
</evidence>
<feature type="compositionally biased region" description="Low complexity" evidence="11">
    <location>
        <begin position="294"/>
        <end position="312"/>
    </location>
</feature>
<dbReference type="InterPro" id="IPR005644">
    <property type="entry name" value="NolW-like"/>
</dbReference>
<evidence type="ECO:0000259" key="14">
    <source>
        <dbReference type="Pfam" id="PF03958"/>
    </source>
</evidence>
<evidence type="ECO:0000256" key="4">
    <source>
        <dbReference type="ARBA" id="ARBA00022452"/>
    </source>
</evidence>
<dbReference type="Pfam" id="PF03958">
    <property type="entry name" value="Secretin_N"/>
    <property type="match status" value="1"/>
</dbReference>
<keyword evidence="9" id="KW-0998">Cell outer membrane</keyword>
<keyword evidence="7" id="KW-0653">Protein transport</keyword>
<dbReference type="InterPro" id="IPR038591">
    <property type="entry name" value="NolW-like_sf"/>
</dbReference>
<dbReference type="InterPro" id="IPR050810">
    <property type="entry name" value="Bact_Secretion_Sys_Channel"/>
</dbReference>
<comment type="subcellular location">
    <subcellularLocation>
        <location evidence="1 10">Cell outer membrane</location>
    </subcellularLocation>
</comment>
<evidence type="ECO:0000256" key="7">
    <source>
        <dbReference type="ARBA" id="ARBA00022927"/>
    </source>
</evidence>
<dbReference type="PANTHER" id="PTHR30332">
    <property type="entry name" value="PROBABLE GENERAL SECRETION PATHWAY PROTEIN D"/>
    <property type="match status" value="1"/>
</dbReference>
<accession>A0A9D2GS82</accession>
<keyword evidence="6 12" id="KW-0732">Signal</keyword>
<feature type="chain" id="PRO_5038339591" evidence="12">
    <location>
        <begin position="23"/>
        <end position="734"/>
    </location>
</feature>
<evidence type="ECO:0000256" key="6">
    <source>
        <dbReference type="ARBA" id="ARBA00022729"/>
    </source>
</evidence>
<gene>
    <name evidence="16" type="primary">gspD</name>
    <name evidence="16" type="ORF">H9804_00650</name>
</gene>
<feature type="region of interest" description="Disordered" evidence="11">
    <location>
        <begin position="639"/>
        <end position="734"/>
    </location>
</feature>
<dbReference type="PANTHER" id="PTHR30332:SF24">
    <property type="entry name" value="SECRETIN GSPD-RELATED"/>
    <property type="match status" value="1"/>
</dbReference>
<dbReference type="EMBL" id="DXAQ01000011">
    <property type="protein sequence ID" value="HIZ88427.1"/>
    <property type="molecule type" value="Genomic_DNA"/>
</dbReference>
<evidence type="ECO:0000256" key="11">
    <source>
        <dbReference type="SAM" id="MobiDB-lite"/>
    </source>
</evidence>
<feature type="domain" description="Type II/III secretion system secretin-like" evidence="13">
    <location>
        <begin position="434"/>
        <end position="596"/>
    </location>
</feature>